<dbReference type="InterPro" id="IPR041492">
    <property type="entry name" value="HAD_2"/>
</dbReference>
<dbReference type="AlphaFoldDB" id="A0ABD4VT57"/>
<dbReference type="SUPFAM" id="SSF56784">
    <property type="entry name" value="HAD-like"/>
    <property type="match status" value="1"/>
</dbReference>
<dbReference type="InterPro" id="IPR050155">
    <property type="entry name" value="HAD-like_hydrolase_sf"/>
</dbReference>
<sequence>MKYRLAIFDLDGTLLDTTEGIVKSVVHTIRYFNLPLLPQEVLLSFIGPPIQDSFAKFYGLSGDILQEIATIFRNDYSNNNLLKAKPYDGIYQLFRLLSDAGIQTAVATYKREDYAVALLNHFGFNEYTKIMYGGDHDNKLRKKDIIQKCIDTSNVGDNGCIVMVGDTLHDAVGAEGLGIDFIAVTYGFGFKADEVDNSGYVGYADKAIDVFNLMM</sequence>
<dbReference type="Pfam" id="PF13419">
    <property type="entry name" value="HAD_2"/>
    <property type="match status" value="1"/>
</dbReference>
<gene>
    <name evidence="1" type="ORF">O1422_11055</name>
</gene>
<organism evidence="1 2">
    <name type="scientific">Bacteroides fragilis</name>
    <dbReference type="NCBI Taxonomy" id="817"/>
    <lineage>
        <taxon>Bacteria</taxon>
        <taxon>Pseudomonadati</taxon>
        <taxon>Bacteroidota</taxon>
        <taxon>Bacteroidia</taxon>
        <taxon>Bacteroidales</taxon>
        <taxon>Bacteroidaceae</taxon>
        <taxon>Bacteroides</taxon>
    </lineage>
</organism>
<protein>
    <submittedName>
        <fullName evidence="1">HAD hydrolase-like protein</fullName>
    </submittedName>
</protein>
<dbReference type="SFLD" id="SFLDS00003">
    <property type="entry name" value="Haloacid_Dehalogenase"/>
    <property type="match status" value="1"/>
</dbReference>
<comment type="caution">
    <text evidence="1">The sequence shown here is derived from an EMBL/GenBank/DDBJ whole genome shotgun (WGS) entry which is preliminary data.</text>
</comment>
<dbReference type="PANTHER" id="PTHR43434:SF20">
    <property type="entry name" value="5'-NUCLEOTIDASE"/>
    <property type="match status" value="1"/>
</dbReference>
<dbReference type="GO" id="GO:0003824">
    <property type="term" value="F:catalytic activity"/>
    <property type="evidence" value="ECO:0007669"/>
    <property type="project" value="UniProtKB-ARBA"/>
</dbReference>
<evidence type="ECO:0000313" key="1">
    <source>
        <dbReference type="EMBL" id="MCZ2654697.1"/>
    </source>
</evidence>
<dbReference type="Gene3D" id="3.40.50.1000">
    <property type="entry name" value="HAD superfamily/HAD-like"/>
    <property type="match status" value="1"/>
</dbReference>
<name>A0ABD4VT57_BACFG</name>
<dbReference type="InterPro" id="IPR036412">
    <property type="entry name" value="HAD-like_sf"/>
</dbReference>
<reference evidence="1" key="1">
    <citation type="submission" date="2022-12" db="EMBL/GenBank/DDBJ databases">
        <title>Development of a Multilocus Sequence Typing Scheme for Bacteroides fragilis Based on Whole Genome Sequencing Data and Clinical Application.</title>
        <authorList>
            <person name="Nielsen F.D."/>
            <person name="Justesen U.S."/>
        </authorList>
    </citation>
    <scope>NUCLEOTIDE SEQUENCE</scope>
    <source>
        <strain evidence="1">BF_BC_ODE_DK_2015_2</strain>
    </source>
</reference>
<dbReference type="SFLD" id="SFLDG01129">
    <property type="entry name" value="C1.5:_HAD__Beta-PGM__Phosphata"/>
    <property type="match status" value="1"/>
</dbReference>
<accession>A0ABD4VT57</accession>
<evidence type="ECO:0000313" key="2">
    <source>
        <dbReference type="Proteomes" id="UP001075704"/>
    </source>
</evidence>
<dbReference type="Proteomes" id="UP001075704">
    <property type="component" value="Unassembled WGS sequence"/>
</dbReference>
<dbReference type="PANTHER" id="PTHR43434">
    <property type="entry name" value="PHOSPHOGLYCOLATE PHOSPHATASE"/>
    <property type="match status" value="1"/>
</dbReference>
<dbReference type="InterPro" id="IPR023198">
    <property type="entry name" value="PGP-like_dom2"/>
</dbReference>
<proteinExistence type="predicted"/>
<dbReference type="EMBL" id="JAPUAC010000007">
    <property type="protein sequence ID" value="MCZ2654697.1"/>
    <property type="molecule type" value="Genomic_DNA"/>
</dbReference>
<dbReference type="Gene3D" id="1.10.150.240">
    <property type="entry name" value="Putative phosphatase, domain 2"/>
    <property type="match status" value="1"/>
</dbReference>
<dbReference type="RefSeq" id="WP_234185066.1">
    <property type="nucleotide sequence ID" value="NZ_CP133097.1"/>
</dbReference>
<dbReference type="InterPro" id="IPR023214">
    <property type="entry name" value="HAD_sf"/>
</dbReference>